<accession>A0AA39H5D6</accession>
<feature type="compositionally biased region" description="Pro residues" evidence="1">
    <location>
        <begin position="10"/>
        <end position="19"/>
    </location>
</feature>
<evidence type="ECO:0000313" key="2">
    <source>
        <dbReference type="EMBL" id="KAK0399548.1"/>
    </source>
</evidence>
<gene>
    <name evidence="2" type="ORF">QR680_003097</name>
</gene>
<protein>
    <submittedName>
        <fullName evidence="2">Uncharacterized protein</fullName>
    </submittedName>
</protein>
<feature type="region of interest" description="Disordered" evidence="1">
    <location>
        <begin position="1"/>
        <end position="25"/>
    </location>
</feature>
<evidence type="ECO:0000313" key="3">
    <source>
        <dbReference type="Proteomes" id="UP001175271"/>
    </source>
</evidence>
<name>A0AA39H5D6_9BILA</name>
<reference evidence="2" key="1">
    <citation type="submission" date="2023-06" db="EMBL/GenBank/DDBJ databases">
        <title>Genomic analysis of the entomopathogenic nematode Steinernema hermaphroditum.</title>
        <authorList>
            <person name="Schwarz E.M."/>
            <person name="Heppert J.K."/>
            <person name="Baniya A."/>
            <person name="Schwartz H.T."/>
            <person name="Tan C.-H."/>
            <person name="Antoshechkin I."/>
            <person name="Sternberg P.W."/>
            <person name="Goodrich-Blair H."/>
            <person name="Dillman A.R."/>
        </authorList>
    </citation>
    <scope>NUCLEOTIDE SEQUENCE</scope>
    <source>
        <strain evidence="2">PS9179</strain>
        <tissue evidence="2">Whole animal</tissue>
    </source>
</reference>
<dbReference type="EMBL" id="JAUCMV010000005">
    <property type="protein sequence ID" value="KAK0399548.1"/>
    <property type="molecule type" value="Genomic_DNA"/>
</dbReference>
<keyword evidence="3" id="KW-1185">Reference proteome</keyword>
<dbReference type="AlphaFoldDB" id="A0AA39H5D6"/>
<sequence>MRTRSVSVLDPPPSEPTPPRSTLRATESYKMKHKIPRIIIKEHSEEEEDSGLIEYAKWMVEGGRIIHVAAIRYGLFKFAIDSR</sequence>
<dbReference type="Proteomes" id="UP001175271">
    <property type="component" value="Unassembled WGS sequence"/>
</dbReference>
<evidence type="ECO:0000256" key="1">
    <source>
        <dbReference type="SAM" id="MobiDB-lite"/>
    </source>
</evidence>
<proteinExistence type="predicted"/>
<organism evidence="2 3">
    <name type="scientific">Steinernema hermaphroditum</name>
    <dbReference type="NCBI Taxonomy" id="289476"/>
    <lineage>
        <taxon>Eukaryota</taxon>
        <taxon>Metazoa</taxon>
        <taxon>Ecdysozoa</taxon>
        <taxon>Nematoda</taxon>
        <taxon>Chromadorea</taxon>
        <taxon>Rhabditida</taxon>
        <taxon>Tylenchina</taxon>
        <taxon>Panagrolaimomorpha</taxon>
        <taxon>Strongyloidoidea</taxon>
        <taxon>Steinernematidae</taxon>
        <taxon>Steinernema</taxon>
    </lineage>
</organism>
<comment type="caution">
    <text evidence="2">The sequence shown here is derived from an EMBL/GenBank/DDBJ whole genome shotgun (WGS) entry which is preliminary data.</text>
</comment>